<keyword evidence="1" id="KW-0812">Transmembrane</keyword>
<dbReference type="RefSeq" id="WP_092493323.1">
    <property type="nucleotide sequence ID" value="NZ_FNKD01000003.1"/>
</dbReference>
<organism evidence="2 3">
    <name type="scientific">Virgibacillus salinus</name>
    <dbReference type="NCBI Taxonomy" id="553311"/>
    <lineage>
        <taxon>Bacteria</taxon>
        <taxon>Bacillati</taxon>
        <taxon>Bacillota</taxon>
        <taxon>Bacilli</taxon>
        <taxon>Bacillales</taxon>
        <taxon>Bacillaceae</taxon>
        <taxon>Virgibacillus</taxon>
    </lineage>
</organism>
<evidence type="ECO:0000256" key="1">
    <source>
        <dbReference type="SAM" id="Phobius"/>
    </source>
</evidence>
<name>A0A1H1DQA4_9BACI</name>
<dbReference type="STRING" id="553311.SAMN05216231_2501"/>
<evidence type="ECO:0000313" key="2">
    <source>
        <dbReference type="EMBL" id="SDQ78046.1"/>
    </source>
</evidence>
<protein>
    <submittedName>
        <fullName evidence="2">Uncharacterized protein</fullName>
    </submittedName>
</protein>
<evidence type="ECO:0000313" key="3">
    <source>
        <dbReference type="Proteomes" id="UP000199444"/>
    </source>
</evidence>
<dbReference type="InterPro" id="IPR020205">
    <property type="entry name" value="Uncharacterised_YwnF_TM"/>
</dbReference>
<accession>A0A1H1DQA4</accession>
<sequence>MNNFMMNNMPAFIEKEIQTITDIVKPQLKKSSRYLLIAIPLLAISFTNLILLLIVGGWNMDNMLYLALYALMGAVGIALYKESKHVKKEMQQISMEHIIERINKSEHMNDYAKNQYVQNIKAKPKFGFHTFLTFLTEEDQRKQRIMEN</sequence>
<feature type="transmembrane region" description="Helical" evidence="1">
    <location>
        <begin position="34"/>
        <end position="57"/>
    </location>
</feature>
<dbReference type="EMBL" id="FNKD01000003">
    <property type="protein sequence ID" value="SDQ78046.1"/>
    <property type="molecule type" value="Genomic_DNA"/>
</dbReference>
<proteinExistence type="predicted"/>
<dbReference type="Pfam" id="PF17370">
    <property type="entry name" value="DUF5392"/>
    <property type="match status" value="1"/>
</dbReference>
<reference evidence="2 3" key="1">
    <citation type="submission" date="2016-10" db="EMBL/GenBank/DDBJ databases">
        <authorList>
            <person name="de Groot N.N."/>
        </authorList>
    </citation>
    <scope>NUCLEOTIDE SEQUENCE [LARGE SCALE GENOMIC DNA]</scope>
    <source>
        <strain evidence="2 3">CGMCC 1.10449</strain>
    </source>
</reference>
<dbReference type="Proteomes" id="UP000199444">
    <property type="component" value="Unassembled WGS sequence"/>
</dbReference>
<feature type="transmembrane region" description="Helical" evidence="1">
    <location>
        <begin position="63"/>
        <end position="80"/>
    </location>
</feature>
<keyword evidence="1" id="KW-1133">Transmembrane helix</keyword>
<keyword evidence="3" id="KW-1185">Reference proteome</keyword>
<gene>
    <name evidence="2" type="ORF">SAMN05216231_2501</name>
</gene>
<dbReference type="AlphaFoldDB" id="A0A1H1DQA4"/>
<keyword evidence="1" id="KW-0472">Membrane</keyword>